<comment type="catalytic activity">
    <reaction evidence="15">
        <text>L-homoserine + NADP(+) = L-aspartate 4-semialdehyde + NADPH + H(+)</text>
        <dbReference type="Rhea" id="RHEA:15761"/>
        <dbReference type="ChEBI" id="CHEBI:15378"/>
        <dbReference type="ChEBI" id="CHEBI:57476"/>
        <dbReference type="ChEBI" id="CHEBI:57783"/>
        <dbReference type="ChEBI" id="CHEBI:58349"/>
        <dbReference type="ChEBI" id="CHEBI:537519"/>
        <dbReference type="EC" id="1.1.1.3"/>
    </reaction>
    <physiologicalReaction direction="right-to-left" evidence="15">
        <dbReference type="Rhea" id="RHEA:15763"/>
    </physiologicalReaction>
</comment>
<dbReference type="SUPFAM" id="SSF51735">
    <property type="entry name" value="NAD(P)-binding Rossmann-fold domains"/>
    <property type="match status" value="1"/>
</dbReference>
<evidence type="ECO:0000256" key="3">
    <source>
        <dbReference type="ARBA" id="ARBA00005062"/>
    </source>
</evidence>
<evidence type="ECO:0000313" key="19">
    <source>
        <dbReference type="EMBL" id="KMT23153.1"/>
    </source>
</evidence>
<evidence type="ECO:0000256" key="6">
    <source>
        <dbReference type="ARBA" id="ARBA00013376"/>
    </source>
</evidence>
<organism evidence="19 20">
    <name type="scientific">Clostridium cylindrosporum DSM 605</name>
    <dbReference type="NCBI Taxonomy" id="1121307"/>
    <lineage>
        <taxon>Bacteria</taxon>
        <taxon>Bacillati</taxon>
        <taxon>Bacillota</taxon>
        <taxon>Clostridia</taxon>
        <taxon>Eubacteriales</taxon>
        <taxon>Clostridiaceae</taxon>
        <taxon>Clostridium</taxon>
    </lineage>
</organism>
<feature type="binding site" evidence="17">
    <location>
        <position position="104"/>
    </location>
    <ligand>
        <name>NADPH</name>
        <dbReference type="ChEBI" id="CHEBI:57783"/>
    </ligand>
</feature>
<evidence type="ECO:0000256" key="15">
    <source>
        <dbReference type="ARBA" id="ARBA00048841"/>
    </source>
</evidence>
<comment type="cofactor">
    <cofactor evidence="1">
        <name>a metal cation</name>
        <dbReference type="ChEBI" id="CHEBI:25213"/>
    </cofactor>
</comment>
<evidence type="ECO:0000256" key="10">
    <source>
        <dbReference type="ARBA" id="ARBA00022857"/>
    </source>
</evidence>
<dbReference type="PANTHER" id="PTHR43331:SF1">
    <property type="entry name" value="HOMOSERINE DEHYDROGENASE"/>
    <property type="match status" value="1"/>
</dbReference>
<feature type="domain" description="ACT" evidence="18">
    <location>
        <begin position="349"/>
        <end position="423"/>
    </location>
</feature>
<keyword evidence="11 19" id="KW-0560">Oxidoreductase</keyword>
<evidence type="ECO:0000256" key="4">
    <source>
        <dbReference type="ARBA" id="ARBA00006753"/>
    </source>
</evidence>
<dbReference type="NCBIfam" id="NF004976">
    <property type="entry name" value="PRK06349.1"/>
    <property type="match status" value="1"/>
</dbReference>
<dbReference type="Pfam" id="PF03447">
    <property type="entry name" value="NAD_binding_3"/>
    <property type="match status" value="1"/>
</dbReference>
<keyword evidence="10 17" id="KW-0521">NADP</keyword>
<evidence type="ECO:0000256" key="1">
    <source>
        <dbReference type="ARBA" id="ARBA00001920"/>
    </source>
</evidence>
<dbReference type="InterPro" id="IPR001342">
    <property type="entry name" value="HDH_cat"/>
</dbReference>
<dbReference type="SUPFAM" id="SSF55347">
    <property type="entry name" value="Glyceraldehyde-3-phosphate dehydrogenase-like, C-terminal domain"/>
    <property type="match status" value="1"/>
</dbReference>
<reference evidence="19 20" key="1">
    <citation type="submission" date="2015-06" db="EMBL/GenBank/DDBJ databases">
        <title>Draft genome sequence of the purine-degrading Clostridium cylindrosporum HC-1 (DSM 605).</title>
        <authorList>
            <person name="Poehlein A."/>
            <person name="Schiel-Bengelsdorf B."/>
            <person name="Bengelsdorf F."/>
            <person name="Daniel R."/>
            <person name="Duerre P."/>
        </authorList>
    </citation>
    <scope>NUCLEOTIDE SEQUENCE [LARGE SCALE GENOMIC DNA]</scope>
    <source>
        <strain evidence="19 20">DSM 605</strain>
    </source>
</reference>
<dbReference type="FunFam" id="3.40.50.720:FF:000062">
    <property type="entry name" value="Homoserine dehydrogenase"/>
    <property type="match status" value="1"/>
</dbReference>
<comment type="caution">
    <text evidence="19">The sequence shown here is derived from an EMBL/GenBank/DDBJ whole genome shotgun (WGS) entry which is preliminary data.</text>
</comment>
<accession>A0A0J8DG58</accession>
<dbReference type="InterPro" id="IPR005106">
    <property type="entry name" value="Asp/hSer_DH_NAD-bd"/>
</dbReference>
<comment type="similarity">
    <text evidence="4">Belongs to the homoserine dehydrogenase family.</text>
</comment>
<dbReference type="GO" id="GO:0004412">
    <property type="term" value="F:homoserine dehydrogenase activity"/>
    <property type="evidence" value="ECO:0007669"/>
    <property type="project" value="UniProtKB-EC"/>
</dbReference>
<dbReference type="PANTHER" id="PTHR43331">
    <property type="entry name" value="HOMOSERINE DEHYDROGENASE"/>
    <property type="match status" value="1"/>
</dbReference>
<dbReference type="UniPathway" id="UPA00050">
    <property type="reaction ID" value="UER00063"/>
</dbReference>
<evidence type="ECO:0000259" key="18">
    <source>
        <dbReference type="PROSITE" id="PS51671"/>
    </source>
</evidence>
<dbReference type="Proteomes" id="UP000036756">
    <property type="component" value="Unassembled WGS sequence"/>
</dbReference>
<comment type="pathway">
    <text evidence="3">Amino-acid biosynthesis; L-methionine biosynthesis via de novo pathway; L-homoserine from L-aspartate: step 3/3.</text>
</comment>
<sequence>MEKVKIGLLGFGTVGSGVWKVIEANNNAISKRCRKELEITKILVKSLEKARSAEAPENLFTDKFEDVLSSDVDIVVEVMGGIEPAKEYILKAISAKKHVVTANKQLLATNGEEIYKAAVENGVKVFYEASVAGGIPILNTLKDPLSANQIEEIIGIVNGTTNYILSKMTEDKKDFETMLKVAQDLGYAEAAPAADVEGFDAAYKLCILSSLAFKSSIDVEKVHREGICDITPLDIEYAREMGYTVKLLAIAKKKEKGLELRVHPTFIPSNHPLASVSDSYNAVFLKGNAVENLMFYGRGAGDLPTASAVVGDIVSVITSENSPSYEDSVLGNIEKCDILPIGDLETQYYVRLTVEDKPGVLGKITSILGDKNVSLSTVIQKGTKDSSVSLVFMTHKTSESNLQAAFEEVTKLEGVHKIENLIRIES</sequence>
<keyword evidence="13" id="KW-0915">Sodium</keyword>
<name>A0A0J8DG58_CLOCY</name>
<dbReference type="InterPro" id="IPR002912">
    <property type="entry name" value="ACT_dom"/>
</dbReference>
<keyword evidence="12" id="KW-0520">NAD</keyword>
<gene>
    <name evidence="19" type="primary">hom</name>
    <name evidence="19" type="ORF">CLCY_6c00340</name>
</gene>
<dbReference type="Gene3D" id="3.40.50.720">
    <property type="entry name" value="NAD(P)-binding Rossmann-like Domain"/>
    <property type="match status" value="1"/>
</dbReference>
<evidence type="ECO:0000256" key="5">
    <source>
        <dbReference type="ARBA" id="ARBA00013213"/>
    </source>
</evidence>
<dbReference type="GO" id="GO:0009088">
    <property type="term" value="P:threonine biosynthetic process"/>
    <property type="evidence" value="ECO:0007669"/>
    <property type="project" value="UniProtKB-UniPathway"/>
</dbReference>
<dbReference type="PATRIC" id="fig|1121307.3.peg.2163"/>
<evidence type="ECO:0000256" key="14">
    <source>
        <dbReference type="ARBA" id="ARBA00023167"/>
    </source>
</evidence>
<dbReference type="RefSeq" id="WP_048569239.1">
    <property type="nucleotide sequence ID" value="NZ_LFVU01000002.1"/>
</dbReference>
<evidence type="ECO:0000256" key="11">
    <source>
        <dbReference type="ARBA" id="ARBA00023002"/>
    </source>
</evidence>
<dbReference type="Gene3D" id="3.30.360.10">
    <property type="entry name" value="Dihydrodipicolinate Reductase, domain 2"/>
    <property type="match status" value="1"/>
</dbReference>
<keyword evidence="8" id="KW-0791">Threonine biosynthesis</keyword>
<evidence type="ECO:0000256" key="2">
    <source>
        <dbReference type="ARBA" id="ARBA00005056"/>
    </source>
</evidence>
<dbReference type="PROSITE" id="PS51671">
    <property type="entry name" value="ACT"/>
    <property type="match status" value="1"/>
</dbReference>
<dbReference type="STRING" id="1121307.CLCY_6c00340"/>
<dbReference type="PIRSF" id="PIRSF000098">
    <property type="entry name" value="Homoser_dehydrog"/>
    <property type="match status" value="1"/>
</dbReference>
<evidence type="ECO:0000256" key="9">
    <source>
        <dbReference type="ARBA" id="ARBA00022723"/>
    </source>
</evidence>
<dbReference type="GO" id="GO:0046872">
    <property type="term" value="F:metal ion binding"/>
    <property type="evidence" value="ECO:0007669"/>
    <property type="project" value="UniProtKB-KW"/>
</dbReference>
<feature type="binding site" evidence="17">
    <location>
        <begin position="9"/>
        <end position="16"/>
    </location>
    <ligand>
        <name>NADP(+)</name>
        <dbReference type="ChEBI" id="CHEBI:58349"/>
    </ligand>
</feature>
<dbReference type="SUPFAM" id="SSF55021">
    <property type="entry name" value="ACT-like"/>
    <property type="match status" value="1"/>
</dbReference>
<keyword evidence="14" id="KW-0486">Methionine biosynthesis</keyword>
<protein>
    <recommendedName>
        <fullName evidence="6">Homoserine dehydrogenase</fullName>
        <ecNumber evidence="5">1.1.1.3</ecNumber>
    </recommendedName>
</protein>
<comment type="pathway">
    <text evidence="2">Amino-acid biosynthesis; L-threonine biosynthesis; L-threonine from L-aspartate: step 3/5.</text>
</comment>
<dbReference type="EC" id="1.1.1.3" evidence="5"/>
<dbReference type="InterPro" id="IPR036291">
    <property type="entry name" value="NAD(P)-bd_dom_sf"/>
</dbReference>
<keyword evidence="9" id="KW-0479">Metal-binding</keyword>
<dbReference type="EMBL" id="LFVU01000002">
    <property type="protein sequence ID" value="KMT23153.1"/>
    <property type="molecule type" value="Genomic_DNA"/>
</dbReference>
<evidence type="ECO:0000256" key="13">
    <source>
        <dbReference type="ARBA" id="ARBA00023053"/>
    </source>
</evidence>
<evidence type="ECO:0000256" key="16">
    <source>
        <dbReference type="PIRSR" id="PIRSR000098-1"/>
    </source>
</evidence>
<evidence type="ECO:0000256" key="17">
    <source>
        <dbReference type="PIRSR" id="PIRSR000098-2"/>
    </source>
</evidence>
<dbReference type="CDD" id="cd04881">
    <property type="entry name" value="ACT_HSDH-Hom"/>
    <property type="match status" value="1"/>
</dbReference>
<evidence type="ECO:0000256" key="7">
    <source>
        <dbReference type="ARBA" id="ARBA00022605"/>
    </source>
</evidence>
<keyword evidence="20" id="KW-1185">Reference proteome</keyword>
<dbReference type="AlphaFoldDB" id="A0A0J8DG58"/>
<dbReference type="InterPro" id="IPR016204">
    <property type="entry name" value="HDH"/>
</dbReference>
<evidence type="ECO:0000256" key="12">
    <source>
        <dbReference type="ARBA" id="ARBA00023027"/>
    </source>
</evidence>
<keyword evidence="7" id="KW-0028">Amino-acid biosynthesis</keyword>
<dbReference type="GO" id="GO:0050661">
    <property type="term" value="F:NADP binding"/>
    <property type="evidence" value="ECO:0007669"/>
    <property type="project" value="InterPro"/>
</dbReference>
<dbReference type="Gene3D" id="3.30.70.260">
    <property type="match status" value="1"/>
</dbReference>
<dbReference type="FunFam" id="3.30.360.10:FF:000005">
    <property type="entry name" value="Homoserine dehydrogenase"/>
    <property type="match status" value="1"/>
</dbReference>
<dbReference type="GO" id="GO:0009086">
    <property type="term" value="P:methionine biosynthetic process"/>
    <property type="evidence" value="ECO:0007669"/>
    <property type="project" value="UniProtKB-KW"/>
</dbReference>
<dbReference type="InterPro" id="IPR045865">
    <property type="entry name" value="ACT-like_dom_sf"/>
</dbReference>
<evidence type="ECO:0000256" key="8">
    <source>
        <dbReference type="ARBA" id="ARBA00022697"/>
    </source>
</evidence>
<feature type="binding site" evidence="17">
    <location>
        <position position="189"/>
    </location>
    <ligand>
        <name>L-homoserine</name>
        <dbReference type="ChEBI" id="CHEBI:57476"/>
    </ligand>
</feature>
<proteinExistence type="inferred from homology"/>
<evidence type="ECO:0000313" key="20">
    <source>
        <dbReference type="Proteomes" id="UP000036756"/>
    </source>
</evidence>
<feature type="active site" description="Proton donor" evidence="16">
    <location>
        <position position="204"/>
    </location>
</feature>
<dbReference type="UniPathway" id="UPA00051">
    <property type="reaction ID" value="UER00465"/>
</dbReference>
<dbReference type="OrthoDB" id="9808167at2"/>
<dbReference type="Pfam" id="PF00742">
    <property type="entry name" value="Homoserine_dh"/>
    <property type="match status" value="1"/>
</dbReference>
<dbReference type="Pfam" id="PF01842">
    <property type="entry name" value="ACT"/>
    <property type="match status" value="1"/>
</dbReference>